<feature type="transmembrane region" description="Helical" evidence="8">
    <location>
        <begin position="267"/>
        <end position="296"/>
    </location>
</feature>
<proteinExistence type="inferred from homology"/>
<feature type="transmembrane region" description="Helical" evidence="8">
    <location>
        <begin position="244"/>
        <end position="261"/>
    </location>
</feature>
<dbReference type="GO" id="GO:0005886">
    <property type="term" value="C:plasma membrane"/>
    <property type="evidence" value="ECO:0007669"/>
    <property type="project" value="UniProtKB-SubCell"/>
</dbReference>
<comment type="subcellular location">
    <subcellularLocation>
        <location evidence="1">Cell membrane</location>
        <topology evidence="1">Multi-pass membrane protein</topology>
    </subcellularLocation>
</comment>
<dbReference type="EMBL" id="RAYQ01000013">
    <property type="protein sequence ID" value="RKI90733.1"/>
    <property type="molecule type" value="Genomic_DNA"/>
</dbReference>
<feature type="transmembrane region" description="Helical" evidence="8">
    <location>
        <begin position="44"/>
        <end position="62"/>
    </location>
</feature>
<dbReference type="AlphaFoldDB" id="A0A3A9AT65"/>
<evidence type="ECO:0000256" key="2">
    <source>
        <dbReference type="ARBA" id="ARBA00009773"/>
    </source>
</evidence>
<keyword evidence="7 8" id="KW-0472">Membrane</keyword>
<comment type="caution">
    <text evidence="9">The sequence shown here is derived from an EMBL/GenBank/DDBJ whole genome shotgun (WGS) entry which is preliminary data.</text>
</comment>
<evidence type="ECO:0000256" key="1">
    <source>
        <dbReference type="ARBA" id="ARBA00004651"/>
    </source>
</evidence>
<accession>A0A3A9AT65</accession>
<dbReference type="PANTHER" id="PTHR21716">
    <property type="entry name" value="TRANSMEMBRANE PROTEIN"/>
    <property type="match status" value="1"/>
</dbReference>
<feature type="transmembrane region" description="Helical" evidence="8">
    <location>
        <begin position="303"/>
        <end position="322"/>
    </location>
</feature>
<feature type="transmembrane region" description="Helical" evidence="8">
    <location>
        <begin position="82"/>
        <end position="103"/>
    </location>
</feature>
<evidence type="ECO:0000256" key="5">
    <source>
        <dbReference type="ARBA" id="ARBA00022692"/>
    </source>
</evidence>
<keyword evidence="6 8" id="KW-1133">Transmembrane helix</keyword>
<keyword evidence="4" id="KW-1003">Cell membrane</keyword>
<evidence type="ECO:0000256" key="6">
    <source>
        <dbReference type="ARBA" id="ARBA00022989"/>
    </source>
</evidence>
<evidence type="ECO:0000313" key="10">
    <source>
        <dbReference type="Proteomes" id="UP000280696"/>
    </source>
</evidence>
<reference evidence="9 10" key="1">
    <citation type="submission" date="2018-09" db="EMBL/GenBank/DDBJ databases">
        <title>Murine metabolic-syndrome-specific gut microbial biobank.</title>
        <authorList>
            <person name="Liu C."/>
        </authorList>
    </citation>
    <scope>NUCLEOTIDE SEQUENCE [LARGE SCALE GENOMIC DNA]</scope>
    <source>
        <strain evidence="9 10">0.1xD8-82</strain>
    </source>
</reference>
<dbReference type="GO" id="GO:0055085">
    <property type="term" value="P:transmembrane transport"/>
    <property type="evidence" value="ECO:0007669"/>
    <property type="project" value="TreeGrafter"/>
</dbReference>
<keyword evidence="10" id="KW-1185">Reference proteome</keyword>
<evidence type="ECO:0000256" key="4">
    <source>
        <dbReference type="ARBA" id="ARBA00022475"/>
    </source>
</evidence>
<feature type="transmembrane region" description="Helical" evidence="8">
    <location>
        <begin position="334"/>
        <end position="367"/>
    </location>
</feature>
<evidence type="ECO:0000256" key="8">
    <source>
        <dbReference type="SAM" id="Phobius"/>
    </source>
</evidence>
<protein>
    <submittedName>
        <fullName evidence="9">AI-2E family transporter</fullName>
    </submittedName>
</protein>
<dbReference type="OrthoDB" id="9793390at2"/>
<comment type="similarity">
    <text evidence="2">Belongs to the autoinducer-2 exporter (AI-2E) (TC 2.A.86) family.</text>
</comment>
<dbReference type="Pfam" id="PF01594">
    <property type="entry name" value="AI-2E_transport"/>
    <property type="match status" value="1"/>
</dbReference>
<evidence type="ECO:0000256" key="7">
    <source>
        <dbReference type="ARBA" id="ARBA00023136"/>
    </source>
</evidence>
<organism evidence="9 10">
    <name type="scientific">Parablautia intestinalis</name>
    <dbReference type="NCBI Taxonomy" id="2320100"/>
    <lineage>
        <taxon>Bacteria</taxon>
        <taxon>Bacillati</taxon>
        <taxon>Bacillota</taxon>
        <taxon>Clostridia</taxon>
        <taxon>Lachnospirales</taxon>
        <taxon>Lachnospiraceae</taxon>
        <taxon>Parablautia</taxon>
    </lineage>
</organism>
<feature type="transmembrane region" description="Helical" evidence="8">
    <location>
        <begin position="177"/>
        <end position="199"/>
    </location>
</feature>
<dbReference type="Proteomes" id="UP000280696">
    <property type="component" value="Unassembled WGS sequence"/>
</dbReference>
<evidence type="ECO:0000256" key="3">
    <source>
        <dbReference type="ARBA" id="ARBA00022448"/>
    </source>
</evidence>
<gene>
    <name evidence="9" type="ORF">D7V94_12560</name>
</gene>
<keyword evidence="5 8" id="KW-0812">Transmembrane</keyword>
<dbReference type="PANTHER" id="PTHR21716:SF53">
    <property type="entry name" value="PERMEASE PERM-RELATED"/>
    <property type="match status" value="1"/>
</dbReference>
<evidence type="ECO:0000313" key="9">
    <source>
        <dbReference type="EMBL" id="RKI90733.1"/>
    </source>
</evidence>
<name>A0A3A9AT65_9FIRM</name>
<keyword evidence="3" id="KW-0813">Transport</keyword>
<sequence length="392" mass="42702">MGFQKEKIKQIRNLMFLAALLILGIIYSGSIFQGIGFLSDIFKPFIYGGVVAFILNILMKSIEEKLLGSWKGKAAKKLKRPVSMILSIIAIVLVLAIVFGMVLPQIALTVSEIGKKIPAFMENILPKIEQLVKDEPIIADWVNQLESVEINWDSIMNNIISFLKNGAGNMLNSTFNVAGSIISGVVNGVIAFVFALYILSQKERLANQGKRIISAYLPVSVGDRLLEICGLLYKNFSSFITGQCLEAVILGSMFVVSMSLARMPYALMVGVLIAVTALIPIVGAFIGCAVGAFLILINNPLQALWFVILFLVLQQIEGNLIYPKVVGNSVGLPSIWVLMAVSIGGSLFGVSGMLVFIPLMSTCYALLRESVNKRNAAKMKVQAEEKEDCQEG</sequence>
<dbReference type="InterPro" id="IPR002549">
    <property type="entry name" value="AI-2E-like"/>
</dbReference>
<feature type="transmembrane region" description="Helical" evidence="8">
    <location>
        <begin position="14"/>
        <end position="38"/>
    </location>
</feature>